<dbReference type="InterPro" id="IPR014577">
    <property type="entry name" value="UCP033093_metalloPase"/>
</dbReference>
<dbReference type="Proteomes" id="UP001172687">
    <property type="component" value="Unassembled WGS sequence"/>
</dbReference>
<dbReference type="InterPro" id="IPR050535">
    <property type="entry name" value="DNA_Repair-Maintenance_Comp"/>
</dbReference>
<dbReference type="PIRSF" id="PIRSF033093">
    <property type="entry name" value="UCP_ML1119"/>
    <property type="match status" value="1"/>
</dbReference>
<evidence type="ECO:0000256" key="2">
    <source>
        <dbReference type="ARBA" id="ARBA00013365"/>
    </source>
</evidence>
<dbReference type="PANTHER" id="PTHR30337">
    <property type="entry name" value="COMPONENT OF ATP-DEPENDENT DSDNA EXONUCLEASE"/>
    <property type="match status" value="1"/>
</dbReference>
<protein>
    <recommendedName>
        <fullName evidence="2">Nuclease SbcCD subunit D</fullName>
    </recommendedName>
</protein>
<organism evidence="7 8">
    <name type="scientific">Mycolicibacterium austroafricanum</name>
    <name type="common">Mycobacterium austroafricanum</name>
    <dbReference type="NCBI Taxonomy" id="39687"/>
    <lineage>
        <taxon>Bacteria</taxon>
        <taxon>Bacillati</taxon>
        <taxon>Actinomycetota</taxon>
        <taxon>Actinomycetes</taxon>
        <taxon>Mycobacteriales</taxon>
        <taxon>Mycobacteriaceae</taxon>
        <taxon>Mycolicibacterium</taxon>
    </lineage>
</organism>
<evidence type="ECO:0000256" key="3">
    <source>
        <dbReference type="ARBA" id="ARBA00022722"/>
    </source>
</evidence>
<dbReference type="GO" id="GO:0004527">
    <property type="term" value="F:exonuclease activity"/>
    <property type="evidence" value="ECO:0007669"/>
    <property type="project" value="UniProtKB-KW"/>
</dbReference>
<keyword evidence="3" id="KW-0540">Nuclease</keyword>
<dbReference type="RefSeq" id="WP_036371313.1">
    <property type="nucleotide sequence ID" value="NZ_CP070380.1"/>
</dbReference>
<evidence type="ECO:0000256" key="4">
    <source>
        <dbReference type="ARBA" id="ARBA00022801"/>
    </source>
</evidence>
<dbReference type="Gene3D" id="3.60.21.10">
    <property type="match status" value="1"/>
</dbReference>
<dbReference type="CDD" id="cd00840">
    <property type="entry name" value="MPP_Mre11_N"/>
    <property type="match status" value="1"/>
</dbReference>
<name>A0ABT8HL66_MYCAO</name>
<gene>
    <name evidence="7" type="ORF">QYF68_27255</name>
</gene>
<evidence type="ECO:0000259" key="6">
    <source>
        <dbReference type="Pfam" id="PF00149"/>
    </source>
</evidence>
<keyword evidence="4" id="KW-0378">Hydrolase</keyword>
<comment type="caution">
    <text evidence="7">The sequence shown here is derived from an EMBL/GenBank/DDBJ whole genome shotgun (WGS) entry which is preliminary data.</text>
</comment>
<keyword evidence="8" id="KW-1185">Reference proteome</keyword>
<dbReference type="InterPro" id="IPR029052">
    <property type="entry name" value="Metallo-depent_PP-like"/>
</dbReference>
<evidence type="ECO:0000313" key="8">
    <source>
        <dbReference type="Proteomes" id="UP001172687"/>
    </source>
</evidence>
<dbReference type="PANTHER" id="PTHR30337:SF0">
    <property type="entry name" value="NUCLEASE SBCCD SUBUNIT D"/>
    <property type="match status" value="1"/>
</dbReference>
<dbReference type="InterPro" id="IPR004843">
    <property type="entry name" value="Calcineurin-like_PHP"/>
</dbReference>
<comment type="similarity">
    <text evidence="1">Belongs to the SbcD family.</text>
</comment>
<evidence type="ECO:0000313" key="7">
    <source>
        <dbReference type="EMBL" id="MDN4521491.1"/>
    </source>
</evidence>
<accession>A0ABT8HL66</accession>
<dbReference type="InterPro" id="IPR041796">
    <property type="entry name" value="Mre11_N"/>
</dbReference>
<keyword evidence="5 7" id="KW-0269">Exonuclease</keyword>
<dbReference type="SUPFAM" id="SSF56300">
    <property type="entry name" value="Metallo-dependent phosphatases"/>
    <property type="match status" value="1"/>
</dbReference>
<sequence length="383" mass="40704">MRFLHTADWQLGMTRHYLNGDAQPRYSASRRAAVAALGPLAADVGAEFVVVAGDVFEHNQLAPREVSTALEAMRAIPVPVYLLPGNHDPLDASSVYTSALLRSEKPDNVVVLDRPGVYEVRPGLELVAAPWSSKAPTTDLVGAVLDGLDASPAVTRVVVGHGAVDILVPDKDRASLIALAGVEAAIARGAVHYVALGDKHSRMSVGSTGRIWYSGSPEVTNYDDIEPDPGQVLVVEIDEADASRPVQVDAHRVGTWRFMSLRHAVDDKRDVADLDINLDQMPDKERTVIRLGLTGSLTVTDKAALDACLDRYARLFAALVPWDNQTDIAVMPADGEFDDLGIGGFAAAAVDELVVAARSAGEDAEDARAALALLLRLVEGGAA</sequence>
<dbReference type="Pfam" id="PF00149">
    <property type="entry name" value="Metallophos"/>
    <property type="match status" value="1"/>
</dbReference>
<dbReference type="EMBL" id="JAUHTC010000091">
    <property type="protein sequence ID" value="MDN4521491.1"/>
    <property type="molecule type" value="Genomic_DNA"/>
</dbReference>
<reference evidence="7" key="1">
    <citation type="submission" date="2023-07" db="EMBL/GenBank/DDBJ databases">
        <title>Degradation of tert-butanol by M. austroafricanum TBA100.</title>
        <authorList>
            <person name="Helbich S."/>
            <person name="Vainshtein Y."/>
        </authorList>
    </citation>
    <scope>NUCLEOTIDE SEQUENCE</scope>
    <source>
        <strain evidence="7">TBA100</strain>
    </source>
</reference>
<proteinExistence type="inferred from homology"/>
<evidence type="ECO:0000256" key="5">
    <source>
        <dbReference type="ARBA" id="ARBA00022839"/>
    </source>
</evidence>
<evidence type="ECO:0000256" key="1">
    <source>
        <dbReference type="ARBA" id="ARBA00010555"/>
    </source>
</evidence>
<feature type="domain" description="Calcineurin-like phosphoesterase" evidence="6">
    <location>
        <begin position="1"/>
        <end position="106"/>
    </location>
</feature>